<keyword evidence="13 14" id="KW-0456">Lyase</keyword>
<feature type="binding site" evidence="14">
    <location>
        <begin position="139"/>
        <end position="143"/>
    </location>
    <ligand>
        <name>D-ribulose 5-phosphate</name>
        <dbReference type="ChEBI" id="CHEBI:58121"/>
    </ligand>
</feature>
<name>A0A3D8J0V6_9HELI</name>
<feature type="binding site" evidence="14">
    <location>
        <position position="28"/>
    </location>
    <ligand>
        <name>Mg(2+)</name>
        <dbReference type="ChEBI" id="CHEBI:18420"/>
        <label>2</label>
    </ligand>
</feature>
<comment type="cofactor">
    <cofactor evidence="2">
        <name>Mn(2+)</name>
        <dbReference type="ChEBI" id="CHEBI:29035"/>
    </cofactor>
</comment>
<keyword evidence="9 14" id="KW-0686">Riboflavin biosynthesis</keyword>
<reference evidence="17 18" key="1">
    <citation type="submission" date="2018-04" db="EMBL/GenBank/DDBJ databases">
        <title>Novel Campyloabacter and Helicobacter Species and Strains.</title>
        <authorList>
            <person name="Mannion A.J."/>
            <person name="Shen Z."/>
            <person name="Fox J.G."/>
        </authorList>
    </citation>
    <scope>NUCLEOTIDE SEQUENCE [LARGE SCALE GENOMIC DNA]</scope>
    <source>
        <strain evidence="17 18">MIT 04-9366</strain>
    </source>
</reference>
<sequence>MVIERVQEAIEAFKNGEMLIVMDDEDRENEGDLVYAGIFSTPQKVNFLAQEARGLICVSITQELADRLELAPMVACNDSAHHTAFTISIDAKEASTGISAYERDMTISLMCDSSSKPSDFVRPGHIFPLIAKKGGVLVRTGHTEASVDLCTLSGLAPVAVICEIMKEDGSMARRGDKFLFEFAKKHNLKTLYVSDIVEYRLRYENLVRLESRGRGSFCGVECERFEFVDHLGYSHLVFGFGDKGGNPYVKFHSMGGDVELLSDRRGYEVLSRGVERLVREGGYLVCLHPSHKGEQRSFGIGAQILKALGVSDFVLLSSKGDKEFAGLGGFGVNLARVEVL</sequence>
<keyword evidence="18" id="KW-1185">Reference proteome</keyword>
<dbReference type="InterPro" id="IPR000422">
    <property type="entry name" value="DHBP_synthase_RibB"/>
</dbReference>
<comment type="function">
    <text evidence="3 14 15">Catalyzes the conversion of D-ribulose 5-phosphate to formate and 3,4-dihydroxy-2-butanone 4-phosphate.</text>
</comment>
<dbReference type="InterPro" id="IPR032677">
    <property type="entry name" value="GTP_cyclohydro_II"/>
</dbReference>
<dbReference type="SUPFAM" id="SSF55821">
    <property type="entry name" value="YrdC/RibB"/>
    <property type="match status" value="1"/>
</dbReference>
<dbReference type="OrthoDB" id="9793111at2"/>
<evidence type="ECO:0000256" key="6">
    <source>
        <dbReference type="ARBA" id="ARBA00008976"/>
    </source>
</evidence>
<feature type="binding site" evidence="14">
    <location>
        <position position="32"/>
    </location>
    <ligand>
        <name>D-ribulose 5-phosphate</name>
        <dbReference type="ChEBI" id="CHEBI:58121"/>
    </ligand>
</feature>
<protein>
    <recommendedName>
        <fullName evidence="8 14">3,4-dihydroxy-2-butanone 4-phosphate synthase</fullName>
        <shortName evidence="14 15">DHBP synthase</shortName>
        <ecNumber evidence="7 14">4.1.99.12</ecNumber>
    </recommendedName>
</protein>
<dbReference type="InterPro" id="IPR017945">
    <property type="entry name" value="DHBP_synth_RibB-like_a/b_dom"/>
</dbReference>
<evidence type="ECO:0000256" key="10">
    <source>
        <dbReference type="ARBA" id="ARBA00022723"/>
    </source>
</evidence>
<dbReference type="GO" id="GO:0009231">
    <property type="term" value="P:riboflavin biosynthetic process"/>
    <property type="evidence" value="ECO:0007669"/>
    <property type="project" value="UniProtKB-UniRule"/>
</dbReference>
<comment type="similarity">
    <text evidence="6">In the C-terminal section; belongs to the GTP cyclohydrolase II family.</text>
</comment>
<dbReference type="AlphaFoldDB" id="A0A3D8J0V6"/>
<feature type="site" description="Essential for catalytic activity" evidence="14">
    <location>
        <position position="163"/>
    </location>
</feature>
<dbReference type="InterPro" id="IPR036144">
    <property type="entry name" value="RibA-like_sf"/>
</dbReference>
<proteinExistence type="inferred from homology"/>
<evidence type="ECO:0000313" key="17">
    <source>
        <dbReference type="EMBL" id="RDU71118.1"/>
    </source>
</evidence>
<dbReference type="GO" id="GO:0008686">
    <property type="term" value="F:3,4-dihydroxy-2-butanone-4-phosphate synthase activity"/>
    <property type="evidence" value="ECO:0007669"/>
    <property type="project" value="UniProtKB-UniRule"/>
</dbReference>
<dbReference type="PIRSF" id="PIRSF001259">
    <property type="entry name" value="RibA"/>
    <property type="match status" value="1"/>
</dbReference>
<comment type="pathway">
    <text evidence="4 14 15">Cofactor biosynthesis; riboflavin biosynthesis; 2-hydroxy-3-oxobutyl phosphate from D-ribulose 5-phosphate: step 1/1.</text>
</comment>
<comment type="cofactor">
    <cofactor evidence="14 15">
        <name>Mg(2+)</name>
        <dbReference type="ChEBI" id="CHEBI:18420"/>
    </cofactor>
    <cofactor evidence="14 15">
        <name>Mn(2+)</name>
        <dbReference type="ChEBI" id="CHEBI:29035"/>
    </cofactor>
    <text evidence="14 15">Binds 2 divalent metal cations per subunit. Magnesium or manganese.</text>
</comment>
<evidence type="ECO:0000259" key="16">
    <source>
        <dbReference type="Pfam" id="PF00925"/>
    </source>
</evidence>
<dbReference type="Proteomes" id="UP000257045">
    <property type="component" value="Unassembled WGS sequence"/>
</dbReference>
<feature type="site" description="Essential for catalytic activity" evidence="14">
    <location>
        <position position="125"/>
    </location>
</feature>
<dbReference type="RefSeq" id="WP_115569264.1">
    <property type="nucleotide sequence ID" value="NZ_NXLV01000004.1"/>
</dbReference>
<comment type="similarity">
    <text evidence="14 15">Belongs to the DHBP synthase family.</text>
</comment>
<accession>A0A3D8J0V6</accession>
<dbReference type="GO" id="GO:0003935">
    <property type="term" value="F:GTP cyclohydrolase II activity"/>
    <property type="evidence" value="ECO:0007669"/>
    <property type="project" value="TreeGrafter"/>
</dbReference>
<dbReference type="PANTHER" id="PTHR21327:SF18">
    <property type="entry name" value="3,4-DIHYDROXY-2-BUTANONE 4-PHOSPHATE SYNTHASE"/>
    <property type="match status" value="1"/>
</dbReference>
<comment type="catalytic activity">
    <reaction evidence="1 14 15">
        <text>D-ribulose 5-phosphate = (2S)-2-hydroxy-3-oxobutyl phosphate + formate + H(+)</text>
        <dbReference type="Rhea" id="RHEA:18457"/>
        <dbReference type="ChEBI" id="CHEBI:15378"/>
        <dbReference type="ChEBI" id="CHEBI:15740"/>
        <dbReference type="ChEBI" id="CHEBI:58121"/>
        <dbReference type="ChEBI" id="CHEBI:58830"/>
        <dbReference type="EC" id="4.1.99.12"/>
    </reaction>
</comment>
<evidence type="ECO:0000256" key="14">
    <source>
        <dbReference type="HAMAP-Rule" id="MF_00180"/>
    </source>
</evidence>
<evidence type="ECO:0000256" key="15">
    <source>
        <dbReference type="RuleBase" id="RU003843"/>
    </source>
</evidence>
<evidence type="ECO:0000256" key="12">
    <source>
        <dbReference type="ARBA" id="ARBA00023211"/>
    </source>
</evidence>
<comment type="similarity">
    <text evidence="5">In the N-terminal section; belongs to the DHBP synthase family.</text>
</comment>
<keyword evidence="12 14" id="KW-0464">Manganese</keyword>
<dbReference type="Gene3D" id="3.90.870.10">
    <property type="entry name" value="DHBP synthase"/>
    <property type="match status" value="1"/>
</dbReference>
<feature type="binding site" evidence="14">
    <location>
        <position position="28"/>
    </location>
    <ligand>
        <name>Mg(2+)</name>
        <dbReference type="ChEBI" id="CHEBI:18420"/>
        <label>1</label>
    </ligand>
</feature>
<evidence type="ECO:0000256" key="3">
    <source>
        <dbReference type="ARBA" id="ARBA00002284"/>
    </source>
</evidence>
<organism evidence="17 18">
    <name type="scientific">Helicobacter brantae</name>
    <dbReference type="NCBI Taxonomy" id="375927"/>
    <lineage>
        <taxon>Bacteria</taxon>
        <taxon>Pseudomonadati</taxon>
        <taxon>Campylobacterota</taxon>
        <taxon>Epsilonproteobacteria</taxon>
        <taxon>Campylobacterales</taxon>
        <taxon>Helicobacteraceae</taxon>
        <taxon>Helicobacter</taxon>
    </lineage>
</organism>
<dbReference type="HAMAP" id="MF_00180">
    <property type="entry name" value="RibB"/>
    <property type="match status" value="1"/>
</dbReference>
<evidence type="ECO:0000256" key="11">
    <source>
        <dbReference type="ARBA" id="ARBA00022842"/>
    </source>
</evidence>
<evidence type="ECO:0000313" key="18">
    <source>
        <dbReference type="Proteomes" id="UP000257045"/>
    </source>
</evidence>
<dbReference type="GO" id="GO:0030145">
    <property type="term" value="F:manganese ion binding"/>
    <property type="evidence" value="ECO:0007669"/>
    <property type="project" value="UniProtKB-UniRule"/>
</dbReference>
<keyword evidence="10 14" id="KW-0479">Metal-binding</keyword>
<dbReference type="EMBL" id="NXLV01000004">
    <property type="protein sequence ID" value="RDU71118.1"/>
    <property type="molecule type" value="Genomic_DNA"/>
</dbReference>
<gene>
    <name evidence="14" type="primary">ribB</name>
    <name evidence="17" type="ORF">CQA58_03120</name>
</gene>
<evidence type="ECO:0000256" key="8">
    <source>
        <dbReference type="ARBA" id="ARBA00018836"/>
    </source>
</evidence>
<dbReference type="NCBIfam" id="TIGR00506">
    <property type="entry name" value="ribB"/>
    <property type="match status" value="1"/>
</dbReference>
<keyword evidence="17" id="KW-0378">Hydrolase</keyword>
<dbReference type="Pfam" id="PF00926">
    <property type="entry name" value="DHBP_synthase"/>
    <property type="match status" value="1"/>
</dbReference>
<feature type="domain" description="GTP cyclohydrolase II" evidence="16">
    <location>
        <begin position="288"/>
        <end position="334"/>
    </location>
</feature>
<dbReference type="NCBIfam" id="NF006804">
    <property type="entry name" value="PRK09314.1"/>
    <property type="match status" value="1"/>
</dbReference>
<evidence type="ECO:0000256" key="9">
    <source>
        <dbReference type="ARBA" id="ARBA00022619"/>
    </source>
</evidence>
<keyword evidence="11 14" id="KW-0460">Magnesium</keyword>
<comment type="subunit">
    <text evidence="14 15">Homodimer.</text>
</comment>
<evidence type="ECO:0000256" key="1">
    <source>
        <dbReference type="ARBA" id="ARBA00000141"/>
    </source>
</evidence>
<dbReference type="PANTHER" id="PTHR21327">
    <property type="entry name" value="GTP CYCLOHYDROLASE II-RELATED"/>
    <property type="match status" value="1"/>
</dbReference>
<evidence type="ECO:0000256" key="4">
    <source>
        <dbReference type="ARBA" id="ARBA00004904"/>
    </source>
</evidence>
<dbReference type="SUPFAM" id="SSF142695">
    <property type="entry name" value="RibA-like"/>
    <property type="match status" value="1"/>
</dbReference>
<evidence type="ECO:0000256" key="2">
    <source>
        <dbReference type="ARBA" id="ARBA00001936"/>
    </source>
</evidence>
<dbReference type="FunFam" id="3.90.870.10:FF:000001">
    <property type="entry name" value="Riboflavin biosynthesis protein RibBA"/>
    <property type="match status" value="1"/>
</dbReference>
<evidence type="ECO:0000256" key="13">
    <source>
        <dbReference type="ARBA" id="ARBA00023239"/>
    </source>
</evidence>
<feature type="binding site" evidence="14">
    <location>
        <position position="142"/>
    </location>
    <ligand>
        <name>Mg(2+)</name>
        <dbReference type="ChEBI" id="CHEBI:18420"/>
        <label>2</label>
    </ligand>
</feature>
<comment type="caution">
    <text evidence="17">The sequence shown here is derived from an EMBL/GenBank/DDBJ whole genome shotgun (WGS) entry which is preliminary data.</text>
</comment>
<evidence type="ECO:0000256" key="5">
    <source>
        <dbReference type="ARBA" id="ARBA00005520"/>
    </source>
</evidence>
<evidence type="ECO:0000256" key="7">
    <source>
        <dbReference type="ARBA" id="ARBA00012153"/>
    </source>
</evidence>
<dbReference type="Pfam" id="PF00925">
    <property type="entry name" value="GTP_cyclohydro2"/>
    <property type="match status" value="1"/>
</dbReference>
<feature type="binding site" evidence="14">
    <location>
        <begin position="27"/>
        <end position="28"/>
    </location>
    <ligand>
        <name>D-ribulose 5-phosphate</name>
        <dbReference type="ChEBI" id="CHEBI:58121"/>
    </ligand>
</feature>
<dbReference type="UniPathway" id="UPA00275">
    <property type="reaction ID" value="UER00399"/>
</dbReference>
<dbReference type="GO" id="GO:0000287">
    <property type="term" value="F:magnesium ion binding"/>
    <property type="evidence" value="ECO:0007669"/>
    <property type="project" value="UniProtKB-UniRule"/>
</dbReference>
<dbReference type="GO" id="GO:0005829">
    <property type="term" value="C:cytosol"/>
    <property type="evidence" value="ECO:0007669"/>
    <property type="project" value="TreeGrafter"/>
</dbReference>
<dbReference type="EC" id="4.1.99.12" evidence="7 14"/>